<evidence type="ECO:0000313" key="1">
    <source>
        <dbReference type="EMBL" id="SFI53115.1"/>
    </source>
</evidence>
<dbReference type="Proteomes" id="UP000182829">
    <property type="component" value="Unassembled WGS sequence"/>
</dbReference>
<dbReference type="InterPro" id="IPR048925">
    <property type="entry name" value="RdfA"/>
</dbReference>
<protein>
    <submittedName>
        <fullName evidence="1">Uncharacterized protein</fullName>
    </submittedName>
</protein>
<gene>
    <name evidence="1" type="ORF">SAMN05443661_101180</name>
</gene>
<dbReference type="OMA" id="ESDFISH"/>
<dbReference type="EMBL" id="FORO01000001">
    <property type="protein sequence ID" value="SFI53115.1"/>
    <property type="molecule type" value="Genomic_DNA"/>
</dbReference>
<dbReference type="Pfam" id="PF21811">
    <property type="entry name" value="RdfA"/>
    <property type="match status" value="1"/>
</dbReference>
<organism evidence="1 2">
    <name type="scientific">Natronobacterium gregoryi</name>
    <dbReference type="NCBI Taxonomy" id="44930"/>
    <lineage>
        <taxon>Archaea</taxon>
        <taxon>Methanobacteriati</taxon>
        <taxon>Methanobacteriota</taxon>
        <taxon>Stenosarchaea group</taxon>
        <taxon>Halobacteria</taxon>
        <taxon>Halobacteriales</taxon>
        <taxon>Natrialbaceae</taxon>
        <taxon>Natronobacterium</taxon>
    </lineage>
</organism>
<dbReference type="AlphaFoldDB" id="A0A1I3IZ36"/>
<name>A0A1I3IZ36_9EURY</name>
<evidence type="ECO:0000313" key="2">
    <source>
        <dbReference type="Proteomes" id="UP000182829"/>
    </source>
</evidence>
<sequence length="244" mass="27432">MGAHAGRSTDLHYERITVNPEYFFTRSADTSVVSERASDDTESVTCGCKVGRITDEHELSDLDDQLVRYWTDRTEERYSTRDLAEHVNQQVLASALDDSGLQYRDGEVENTYRLLTDDDVSSGTRVQTRKELEREGIPIEAVENDFVSHQTVYNHLTDCLEASLEGPSDEERLERGRDKLGALRNRTAAVTKDTIEQLARNDVLAVGEVDALVTITITCEECKTQYTVRDLLDQGGCDCRSGEE</sequence>
<accession>A0A1I3IZ36</accession>
<proteinExistence type="predicted"/>
<reference evidence="1 2" key="1">
    <citation type="submission" date="2016-10" db="EMBL/GenBank/DDBJ databases">
        <authorList>
            <person name="de Groot N.N."/>
        </authorList>
    </citation>
    <scope>NUCLEOTIDE SEQUENCE [LARGE SCALE GENOMIC DNA]</scope>
    <source>
        <strain evidence="1 2">SP2</strain>
    </source>
</reference>